<comment type="similarity">
    <text evidence="2">Belongs to the SPP2 family.</text>
</comment>
<name>A0A8E2ARI3_9APHY</name>
<keyword evidence="3" id="KW-0539">Nucleus</keyword>
<feature type="region of interest" description="Disordered" evidence="4">
    <location>
        <begin position="141"/>
        <end position="209"/>
    </location>
</feature>
<keyword evidence="7" id="KW-1185">Reference proteome</keyword>
<dbReference type="PANTHER" id="PTHR15818">
    <property type="entry name" value="G PATCH AND KOW-CONTAINING"/>
    <property type="match status" value="1"/>
</dbReference>
<feature type="domain" description="G-patch" evidence="5">
    <location>
        <begin position="264"/>
        <end position="310"/>
    </location>
</feature>
<dbReference type="OrthoDB" id="5577072at2759"/>
<protein>
    <recommendedName>
        <fullName evidence="5">G-patch domain-containing protein</fullName>
    </recommendedName>
</protein>
<evidence type="ECO:0000256" key="2">
    <source>
        <dbReference type="ARBA" id="ARBA00008576"/>
    </source>
</evidence>
<dbReference type="GO" id="GO:0000398">
    <property type="term" value="P:mRNA splicing, via spliceosome"/>
    <property type="evidence" value="ECO:0007669"/>
    <property type="project" value="InterPro"/>
</dbReference>
<feature type="compositionally biased region" description="Basic and acidic residues" evidence="4">
    <location>
        <begin position="307"/>
        <end position="318"/>
    </location>
</feature>
<evidence type="ECO:0000256" key="3">
    <source>
        <dbReference type="ARBA" id="ARBA00023242"/>
    </source>
</evidence>
<feature type="non-terminal residue" evidence="6">
    <location>
        <position position="446"/>
    </location>
</feature>
<accession>A0A8E2ARI3</accession>
<dbReference type="AlphaFoldDB" id="A0A8E2ARI3"/>
<dbReference type="PANTHER" id="PTHR15818:SF2">
    <property type="entry name" value="G-PATCH DOMAIN AND KOW MOTIFS-CONTAINING PROTEIN"/>
    <property type="match status" value="1"/>
</dbReference>
<evidence type="ECO:0000256" key="4">
    <source>
        <dbReference type="SAM" id="MobiDB-lite"/>
    </source>
</evidence>
<feature type="compositionally biased region" description="Basic and acidic residues" evidence="4">
    <location>
        <begin position="327"/>
        <end position="348"/>
    </location>
</feature>
<feature type="compositionally biased region" description="Polar residues" evidence="4">
    <location>
        <begin position="1"/>
        <end position="10"/>
    </location>
</feature>
<feature type="compositionally biased region" description="Basic and acidic residues" evidence="4">
    <location>
        <begin position="374"/>
        <end position="446"/>
    </location>
</feature>
<evidence type="ECO:0000313" key="6">
    <source>
        <dbReference type="EMBL" id="OCH89626.1"/>
    </source>
</evidence>
<dbReference type="GO" id="GO:0003676">
    <property type="term" value="F:nucleic acid binding"/>
    <property type="evidence" value="ECO:0007669"/>
    <property type="project" value="InterPro"/>
</dbReference>
<gene>
    <name evidence="6" type="ORF">OBBRIDRAFT_732294</name>
</gene>
<dbReference type="PROSITE" id="PS50174">
    <property type="entry name" value="G_PATCH"/>
    <property type="match status" value="1"/>
</dbReference>
<feature type="compositionally biased region" description="Acidic residues" evidence="4">
    <location>
        <begin position="72"/>
        <end position="84"/>
    </location>
</feature>
<feature type="region of interest" description="Disordered" evidence="4">
    <location>
        <begin position="1"/>
        <end position="87"/>
    </location>
</feature>
<reference evidence="6 7" key="1">
    <citation type="submission" date="2016-07" db="EMBL/GenBank/DDBJ databases">
        <title>Draft genome of the white-rot fungus Obba rivulosa 3A-2.</title>
        <authorList>
            <consortium name="DOE Joint Genome Institute"/>
            <person name="Miettinen O."/>
            <person name="Riley R."/>
            <person name="Acob R."/>
            <person name="Barry K."/>
            <person name="Cullen D."/>
            <person name="De Vries R."/>
            <person name="Hainaut M."/>
            <person name="Hatakka A."/>
            <person name="Henrissat B."/>
            <person name="Hilden K."/>
            <person name="Kuo R."/>
            <person name="Labutti K."/>
            <person name="Lipzen A."/>
            <person name="Makela M.R."/>
            <person name="Sandor L."/>
            <person name="Spatafora J.W."/>
            <person name="Grigoriev I.V."/>
            <person name="Hibbett D.S."/>
        </authorList>
    </citation>
    <scope>NUCLEOTIDE SEQUENCE [LARGE SCALE GENOMIC DNA]</scope>
    <source>
        <strain evidence="6 7">3A-2</strain>
    </source>
</reference>
<dbReference type="InterPro" id="IPR045166">
    <property type="entry name" value="Spp2-like"/>
</dbReference>
<dbReference type="InterPro" id="IPR026822">
    <property type="entry name" value="Spp2/MOS2_G-patch"/>
</dbReference>
<dbReference type="Proteomes" id="UP000250043">
    <property type="component" value="Unassembled WGS sequence"/>
</dbReference>
<dbReference type="GO" id="GO:0005681">
    <property type="term" value="C:spliceosomal complex"/>
    <property type="evidence" value="ECO:0007669"/>
    <property type="project" value="TreeGrafter"/>
</dbReference>
<evidence type="ECO:0000313" key="7">
    <source>
        <dbReference type="Proteomes" id="UP000250043"/>
    </source>
</evidence>
<dbReference type="InterPro" id="IPR000467">
    <property type="entry name" value="G_patch_dom"/>
</dbReference>
<evidence type="ECO:0000259" key="5">
    <source>
        <dbReference type="PROSITE" id="PS50174"/>
    </source>
</evidence>
<proteinExistence type="inferred from homology"/>
<comment type="subcellular location">
    <subcellularLocation>
        <location evidence="1">Nucleus</location>
    </subcellularLocation>
</comment>
<feature type="compositionally biased region" description="Basic and acidic residues" evidence="4">
    <location>
        <begin position="200"/>
        <end position="209"/>
    </location>
</feature>
<evidence type="ECO:0000256" key="1">
    <source>
        <dbReference type="ARBA" id="ARBA00004123"/>
    </source>
</evidence>
<dbReference type="EMBL" id="KV722422">
    <property type="protein sequence ID" value="OCH89626.1"/>
    <property type="molecule type" value="Genomic_DNA"/>
</dbReference>
<sequence>SPSSMSSKVSFTIRRPTPASREDSSGADSDASFKVPALPRHVANGTSTPGSPLARSAAPSPKPSIRTHTERDDSDEDSEAEDELVTGFDQFGVQRSCFGAFRTSLREKAKQQGPLVIPALQNRDWRELARKRKALYVPPSAAATGADGSVGGLGTRDTINSGPQLIGLQVTKRVKREEDEGTPEQAIPADEPGSPGQAAEPKKEETEDEKALRALLVSAADPSADTAEIEAIPIPPVSEDDAYKQDVVELPDPASLEDYERVPVSQFGAALLRGMGWKEGMAASRKNKGLVEPWLPQARPALLGIGAKEREVFDDGSKSKGKKARPERKYIPVVKKERERADGERERSGSAPTSRQRSPSPERRSSRRGSRSPSPDRDRRRDRDRRNGDYERDRNRDREGDRDRRRDDHRDDRRDLESSRRDRDRDGRRDRSRDKYDDDSRRRDRY</sequence>
<dbReference type="Pfam" id="PF12656">
    <property type="entry name" value="G-patch_2"/>
    <property type="match status" value="1"/>
</dbReference>
<feature type="region of interest" description="Disordered" evidence="4">
    <location>
        <begin position="305"/>
        <end position="446"/>
    </location>
</feature>
<organism evidence="6 7">
    <name type="scientific">Obba rivulosa</name>
    <dbReference type="NCBI Taxonomy" id="1052685"/>
    <lineage>
        <taxon>Eukaryota</taxon>
        <taxon>Fungi</taxon>
        <taxon>Dikarya</taxon>
        <taxon>Basidiomycota</taxon>
        <taxon>Agaricomycotina</taxon>
        <taxon>Agaricomycetes</taxon>
        <taxon>Polyporales</taxon>
        <taxon>Gelatoporiaceae</taxon>
        <taxon>Obba</taxon>
    </lineage>
</organism>